<accession>A0A1Q5PSH6</accession>
<evidence type="ECO:0000313" key="1">
    <source>
        <dbReference type="EMBL" id="OKL50516.1"/>
    </source>
</evidence>
<reference evidence="2" key="1">
    <citation type="submission" date="2016-11" db="EMBL/GenBank/DDBJ databases">
        <title>Actinomyces gypaetusis sp. nov. isolated from Gypaetus barbatus in Qinghai Tibet Plateau China.</title>
        <authorList>
            <person name="Meng X."/>
        </authorList>
    </citation>
    <scope>NUCLEOTIDE SEQUENCE [LARGE SCALE GENOMIC DNA]</scope>
    <source>
        <strain evidence="2">DSM 15383</strain>
    </source>
</reference>
<name>A0A1Q5PSH6_9ACTO</name>
<organism evidence="1 2">
    <name type="scientific">Boudabousia marimammalium</name>
    <dbReference type="NCBI Taxonomy" id="156892"/>
    <lineage>
        <taxon>Bacteria</taxon>
        <taxon>Bacillati</taxon>
        <taxon>Actinomycetota</taxon>
        <taxon>Actinomycetes</taxon>
        <taxon>Actinomycetales</taxon>
        <taxon>Actinomycetaceae</taxon>
        <taxon>Boudabousia</taxon>
    </lineage>
</organism>
<comment type="caution">
    <text evidence="1">The sequence shown here is derived from an EMBL/GenBank/DDBJ whole genome shotgun (WGS) entry which is preliminary data.</text>
</comment>
<dbReference type="STRING" id="156892.BM477_00655"/>
<dbReference type="EMBL" id="MPDM01000001">
    <property type="protein sequence ID" value="OKL50516.1"/>
    <property type="molecule type" value="Genomic_DNA"/>
</dbReference>
<gene>
    <name evidence="1" type="ORF">BM477_00655</name>
</gene>
<evidence type="ECO:0008006" key="3">
    <source>
        <dbReference type="Google" id="ProtNLM"/>
    </source>
</evidence>
<evidence type="ECO:0000313" key="2">
    <source>
        <dbReference type="Proteomes" id="UP000186465"/>
    </source>
</evidence>
<proteinExistence type="predicted"/>
<dbReference type="AlphaFoldDB" id="A0A1Q5PSH6"/>
<dbReference type="Proteomes" id="UP000186465">
    <property type="component" value="Unassembled WGS sequence"/>
</dbReference>
<sequence length="221" mass="25625">MDAAHLKMISYRGVPKENRQIEGINVVDPVELICTFLRYRKPLDAMTSVDSICVALCRADARARGQTEQRFKHLKKQVLTRLDELHGCHGLKRARQLIELMTPWAHSPLETRFRLLCAAYGFPRPVLQQRMDTGRGLFFLDAYFPQQRLGVELDGLMKYRSASVLREEKLRDVAIEREGLRILHYVFAQLRRPELVAREIAEWVAPSRPLVVICPEFLEGW</sequence>
<keyword evidence="2" id="KW-1185">Reference proteome</keyword>
<protein>
    <recommendedName>
        <fullName evidence="3">DUF559 domain-containing protein</fullName>
    </recommendedName>
</protein>